<accession>A0A922MXX1</accession>
<name>A0A922MXX1_SPOEX</name>
<reference evidence="2" key="1">
    <citation type="journal article" date="2021" name="G3 (Bethesda)">
        <title>Genome and transcriptome analysis of the beet armyworm Spodoptera exigua reveals targets for pest control. .</title>
        <authorList>
            <person name="Simon S."/>
            <person name="Breeschoten T."/>
            <person name="Jansen H.J."/>
            <person name="Dirks R.P."/>
            <person name="Schranz M.E."/>
            <person name="Ros V.I.D."/>
        </authorList>
    </citation>
    <scope>NUCLEOTIDE SEQUENCE</scope>
    <source>
        <strain evidence="2">TB_SE_WUR_2020</strain>
    </source>
</reference>
<gene>
    <name evidence="2" type="ORF">HF086_003831</name>
</gene>
<feature type="region of interest" description="Disordered" evidence="1">
    <location>
        <begin position="140"/>
        <end position="172"/>
    </location>
</feature>
<proteinExistence type="predicted"/>
<evidence type="ECO:0000313" key="2">
    <source>
        <dbReference type="EMBL" id="KAH9644726.1"/>
    </source>
</evidence>
<evidence type="ECO:0000313" key="3">
    <source>
        <dbReference type="Proteomes" id="UP000814243"/>
    </source>
</evidence>
<feature type="region of interest" description="Disordered" evidence="1">
    <location>
        <begin position="54"/>
        <end position="77"/>
    </location>
</feature>
<comment type="caution">
    <text evidence="2">The sequence shown here is derived from an EMBL/GenBank/DDBJ whole genome shotgun (WGS) entry which is preliminary data.</text>
</comment>
<evidence type="ECO:0000256" key="1">
    <source>
        <dbReference type="SAM" id="MobiDB-lite"/>
    </source>
</evidence>
<dbReference type="Proteomes" id="UP000814243">
    <property type="component" value="Unassembled WGS sequence"/>
</dbReference>
<dbReference type="EMBL" id="JACEFF010000068">
    <property type="protein sequence ID" value="KAH9644726.1"/>
    <property type="molecule type" value="Genomic_DNA"/>
</dbReference>
<sequence>MFVVQAAILMRMLAKDAACAACLTPALMEPTDPNYAKPFVMPAFRPPPLGEEEPCVAKPQPQMPADDARVPALGGGSHTLVADHVTRERAAPPDLHGPPTKRYTGYGTDGRLYMLEEELQPCLECNKLDSGDLQQIERVVAVEPKPSPNVGAGDQVVAGNEKEKEDKEEKEK</sequence>
<organism evidence="2 3">
    <name type="scientific">Spodoptera exigua</name>
    <name type="common">Beet armyworm</name>
    <name type="synonym">Noctua fulgens</name>
    <dbReference type="NCBI Taxonomy" id="7107"/>
    <lineage>
        <taxon>Eukaryota</taxon>
        <taxon>Metazoa</taxon>
        <taxon>Ecdysozoa</taxon>
        <taxon>Arthropoda</taxon>
        <taxon>Hexapoda</taxon>
        <taxon>Insecta</taxon>
        <taxon>Pterygota</taxon>
        <taxon>Neoptera</taxon>
        <taxon>Endopterygota</taxon>
        <taxon>Lepidoptera</taxon>
        <taxon>Glossata</taxon>
        <taxon>Ditrysia</taxon>
        <taxon>Noctuoidea</taxon>
        <taxon>Noctuidae</taxon>
        <taxon>Amphipyrinae</taxon>
        <taxon>Spodoptera</taxon>
    </lineage>
</organism>
<protein>
    <submittedName>
        <fullName evidence="2">Uncharacterized protein</fullName>
    </submittedName>
</protein>
<dbReference type="AlphaFoldDB" id="A0A922MXX1"/>
<feature type="compositionally biased region" description="Basic and acidic residues" evidence="1">
    <location>
        <begin position="160"/>
        <end position="172"/>
    </location>
</feature>